<dbReference type="PROSITE" id="PS51257">
    <property type="entry name" value="PROKAR_LIPOPROTEIN"/>
    <property type="match status" value="1"/>
</dbReference>
<sequence>MKKLFYVVCFVILSACGPAENGTEDGSPLVSRVTSTIYDSNDMLISRRVSDYFYNSDNLVTRIDIKSDNFQSPGRSSEYTIHINLKDNESDYETYSYTLKRENTNSIERIDYNYEGDLITSTTSTFDNNEQEDQFYEYNTRDLVVESTRNNVTYTFEYDSQDQLIKRVFNIRFPDGTINSSRITRYSYSDIKNPFYNSVSSSSKRIRNTPQFIRYRDDEKLVDIEVNEFNLPMNITFLKSDNSRRETNYQY</sequence>
<evidence type="ECO:0000256" key="1">
    <source>
        <dbReference type="SAM" id="SignalP"/>
    </source>
</evidence>
<evidence type="ECO:0008006" key="4">
    <source>
        <dbReference type="Google" id="ProtNLM"/>
    </source>
</evidence>
<feature type="signal peptide" evidence="1">
    <location>
        <begin position="1"/>
        <end position="21"/>
    </location>
</feature>
<dbReference type="Proteomes" id="UP000215214">
    <property type="component" value="Chromosome TJEJU"/>
</dbReference>
<proteinExistence type="predicted"/>
<keyword evidence="3" id="KW-1185">Reference proteome</keyword>
<organism evidence="2 3">
    <name type="scientific">Tenacibaculum jejuense</name>
    <dbReference type="NCBI Taxonomy" id="584609"/>
    <lineage>
        <taxon>Bacteria</taxon>
        <taxon>Pseudomonadati</taxon>
        <taxon>Bacteroidota</taxon>
        <taxon>Flavobacteriia</taxon>
        <taxon>Flavobacteriales</taxon>
        <taxon>Flavobacteriaceae</taxon>
        <taxon>Tenacibaculum</taxon>
    </lineage>
</organism>
<protein>
    <recommendedName>
        <fullName evidence="4">Lipoprotein</fullName>
    </recommendedName>
</protein>
<feature type="chain" id="PRO_5013099511" description="Lipoprotein" evidence="1">
    <location>
        <begin position="22"/>
        <end position="251"/>
    </location>
</feature>
<evidence type="ECO:0000313" key="3">
    <source>
        <dbReference type="Proteomes" id="UP000215214"/>
    </source>
</evidence>
<evidence type="ECO:0000313" key="2">
    <source>
        <dbReference type="EMBL" id="SNR15095.1"/>
    </source>
</evidence>
<gene>
    <name evidence="2" type="ORF">TJEJU_1361</name>
</gene>
<dbReference type="KEGG" id="tje:TJEJU_1361"/>
<accession>A0A238U7R9</accession>
<keyword evidence="1" id="KW-0732">Signal</keyword>
<dbReference type="RefSeq" id="WP_157730136.1">
    <property type="nucleotide sequence ID" value="NZ_LT899436.1"/>
</dbReference>
<reference evidence="2 3" key="1">
    <citation type="submission" date="2017-07" db="EMBL/GenBank/DDBJ databases">
        <authorList>
            <person name="Sun Z.S."/>
            <person name="Albrecht U."/>
            <person name="Echele G."/>
            <person name="Lee C.C."/>
        </authorList>
    </citation>
    <scope>NUCLEOTIDE SEQUENCE [LARGE SCALE GENOMIC DNA]</scope>
    <source>
        <strain evidence="3">type strain: KCTC 22618</strain>
    </source>
</reference>
<name>A0A238U7R9_9FLAO</name>
<dbReference type="EMBL" id="LT899436">
    <property type="protein sequence ID" value="SNR15095.1"/>
    <property type="molecule type" value="Genomic_DNA"/>
</dbReference>
<dbReference type="AlphaFoldDB" id="A0A238U7R9"/>